<keyword evidence="7" id="KW-1185">Reference proteome</keyword>
<dbReference type="Proteomes" id="UP001054252">
    <property type="component" value="Unassembled WGS sequence"/>
</dbReference>
<protein>
    <submittedName>
        <fullName evidence="6">Uncharacterized protein</fullName>
    </submittedName>
</protein>
<reference evidence="6 7" key="1">
    <citation type="journal article" date="2021" name="Commun. Biol.">
        <title>The genome of Shorea leprosula (Dipterocarpaceae) highlights the ecological relevance of drought in aseasonal tropical rainforests.</title>
        <authorList>
            <person name="Ng K.K.S."/>
            <person name="Kobayashi M.J."/>
            <person name="Fawcett J.A."/>
            <person name="Hatakeyama M."/>
            <person name="Paape T."/>
            <person name="Ng C.H."/>
            <person name="Ang C.C."/>
            <person name="Tnah L.H."/>
            <person name="Lee C.T."/>
            <person name="Nishiyama T."/>
            <person name="Sese J."/>
            <person name="O'Brien M.J."/>
            <person name="Copetti D."/>
            <person name="Mohd Noor M.I."/>
            <person name="Ong R.C."/>
            <person name="Putra M."/>
            <person name="Sireger I.Z."/>
            <person name="Indrioko S."/>
            <person name="Kosugi Y."/>
            <person name="Izuno A."/>
            <person name="Isagi Y."/>
            <person name="Lee S.L."/>
            <person name="Shimizu K.K."/>
        </authorList>
    </citation>
    <scope>NUCLEOTIDE SEQUENCE [LARGE SCALE GENOMIC DNA]</scope>
    <source>
        <strain evidence="6">214</strain>
    </source>
</reference>
<evidence type="ECO:0000313" key="7">
    <source>
        <dbReference type="Proteomes" id="UP001054252"/>
    </source>
</evidence>
<dbReference type="InterPro" id="IPR004713">
    <property type="entry name" value="CaH_exchang"/>
</dbReference>
<gene>
    <name evidence="6" type="ORF">SLEP1_g7952</name>
</gene>
<feature type="region of interest" description="Disordered" evidence="3">
    <location>
        <begin position="170"/>
        <end position="189"/>
    </location>
</feature>
<dbReference type="GO" id="GO:0015369">
    <property type="term" value="F:calcium:proton antiporter activity"/>
    <property type="evidence" value="ECO:0007669"/>
    <property type="project" value="TreeGrafter"/>
</dbReference>
<evidence type="ECO:0000256" key="4">
    <source>
        <dbReference type="SAM" id="Phobius"/>
    </source>
</evidence>
<keyword evidence="4" id="KW-0812">Transmembrane</keyword>
<dbReference type="EMBL" id="BPVZ01000008">
    <property type="protein sequence ID" value="GKU94455.1"/>
    <property type="molecule type" value="Genomic_DNA"/>
</dbReference>
<proteinExistence type="predicted"/>
<name>A0AAV5I5S6_9ROSI</name>
<dbReference type="AlphaFoldDB" id="A0AAV5I5S6"/>
<evidence type="ECO:0000313" key="6">
    <source>
        <dbReference type="EMBL" id="GKU94455.1"/>
    </source>
</evidence>
<feature type="chain" id="PRO_5043820260" evidence="5">
    <location>
        <begin position="21"/>
        <end position="271"/>
    </location>
</feature>
<feature type="transmembrane region" description="Helical" evidence="4">
    <location>
        <begin position="209"/>
        <end position="230"/>
    </location>
</feature>
<evidence type="ECO:0000256" key="2">
    <source>
        <dbReference type="ARBA" id="ARBA00023065"/>
    </source>
</evidence>
<feature type="transmembrane region" description="Helical" evidence="4">
    <location>
        <begin position="94"/>
        <end position="124"/>
    </location>
</feature>
<dbReference type="GO" id="GO:0016020">
    <property type="term" value="C:membrane"/>
    <property type="evidence" value="ECO:0007669"/>
    <property type="project" value="InterPro"/>
</dbReference>
<dbReference type="PANTHER" id="PTHR31503:SF80">
    <property type="entry name" value="EF-HAND DOMAIN-CONTAINING PROTEIN"/>
    <property type="match status" value="1"/>
</dbReference>
<feature type="transmembrane region" description="Helical" evidence="4">
    <location>
        <begin position="60"/>
        <end position="82"/>
    </location>
</feature>
<evidence type="ECO:0000256" key="5">
    <source>
        <dbReference type="SAM" id="SignalP"/>
    </source>
</evidence>
<accession>A0AAV5I5S6</accession>
<evidence type="ECO:0000256" key="3">
    <source>
        <dbReference type="SAM" id="MobiDB-lite"/>
    </source>
</evidence>
<keyword evidence="4" id="KW-0472">Membrane</keyword>
<keyword evidence="5" id="KW-0732">Signal</keyword>
<comment type="caution">
    <text evidence="6">The sequence shown here is derived from an EMBL/GenBank/DDBJ whole genome shotgun (WGS) entry which is preliminary data.</text>
</comment>
<sequence>MLRALFVVLLVFLIIHLGNSRFISEKSSFLSDRMIEQTGQLPVVEFELTSTTVTCKLTYGFLPCAGTVWDYLFLLVVYEYLLSLSEQYISSGSNLFFGMFGTGIFGATLFQVLGIFPQIILLLVSIVSGSEDTVESMAEMSMSMLAGSAIMQLTLIWPSVVAFGSYDLSQTSTSSNSDTEVTSVSSNSQNKKPFSLTGYGVRTDIHTNYTAKIMLLSMVPFLILQLAQILNSPTATQIVVLVSLIISVAFVVSYNTYQVFQPWIRKGDFNM</sequence>
<keyword evidence="1" id="KW-0050">Antiport</keyword>
<dbReference type="PANTHER" id="PTHR31503">
    <property type="entry name" value="VACUOLAR CALCIUM ION TRANSPORTER"/>
    <property type="match status" value="1"/>
</dbReference>
<dbReference type="GO" id="GO:0006874">
    <property type="term" value="P:intracellular calcium ion homeostasis"/>
    <property type="evidence" value="ECO:0007669"/>
    <property type="project" value="TreeGrafter"/>
</dbReference>
<evidence type="ECO:0000256" key="1">
    <source>
        <dbReference type="ARBA" id="ARBA00022449"/>
    </source>
</evidence>
<feature type="signal peptide" evidence="5">
    <location>
        <begin position="1"/>
        <end position="20"/>
    </location>
</feature>
<organism evidence="6 7">
    <name type="scientific">Rubroshorea leprosula</name>
    <dbReference type="NCBI Taxonomy" id="152421"/>
    <lineage>
        <taxon>Eukaryota</taxon>
        <taxon>Viridiplantae</taxon>
        <taxon>Streptophyta</taxon>
        <taxon>Embryophyta</taxon>
        <taxon>Tracheophyta</taxon>
        <taxon>Spermatophyta</taxon>
        <taxon>Magnoliopsida</taxon>
        <taxon>eudicotyledons</taxon>
        <taxon>Gunneridae</taxon>
        <taxon>Pentapetalae</taxon>
        <taxon>rosids</taxon>
        <taxon>malvids</taxon>
        <taxon>Malvales</taxon>
        <taxon>Dipterocarpaceae</taxon>
        <taxon>Rubroshorea</taxon>
    </lineage>
</organism>
<keyword evidence="2" id="KW-0406">Ion transport</keyword>
<keyword evidence="1" id="KW-0813">Transport</keyword>
<keyword evidence="4" id="KW-1133">Transmembrane helix</keyword>
<feature type="transmembrane region" description="Helical" evidence="4">
    <location>
        <begin position="144"/>
        <end position="166"/>
    </location>
</feature>
<feature type="transmembrane region" description="Helical" evidence="4">
    <location>
        <begin position="236"/>
        <end position="257"/>
    </location>
</feature>